<dbReference type="GO" id="GO:0003677">
    <property type="term" value="F:DNA binding"/>
    <property type="evidence" value="ECO:0007669"/>
    <property type="project" value="InterPro"/>
</dbReference>
<feature type="domain" description="Tyr recombinase" evidence="2">
    <location>
        <begin position="138"/>
        <end position="343"/>
    </location>
</feature>
<proteinExistence type="predicted"/>
<dbReference type="GO" id="GO:0006310">
    <property type="term" value="P:DNA recombination"/>
    <property type="evidence" value="ECO:0007669"/>
    <property type="project" value="UniProtKB-KW"/>
</dbReference>
<evidence type="ECO:0000256" key="1">
    <source>
        <dbReference type="ARBA" id="ARBA00023172"/>
    </source>
</evidence>
<protein>
    <recommendedName>
        <fullName evidence="2">Tyr recombinase domain-containing protein</fullName>
    </recommendedName>
</protein>
<sequence length="353" mass="39262">MDKESFTSMKLKDWPGRDRELWHKALQPGDILDDDVSPASAWRPATRRSTEKAWGTYLFWLETSGSLEPDDTPVKRVNLASMSSFIALYSVGRAELTVAGTVRGIAYMLRATAPPDGMPWLTKLAHRLMNNAASVRPKLPRMVSISDLASLGLKLMADGRAMLANGKADGAMTFRDGLMIAALVSRPMRRRNFAALRLGVSFLVTDAGARVVYPAEETKRQQPIDFFYPDWLHEHFDFYLARVRPILIHSGKSEDAGWLWLGRRGTVLTENSIGTIIGATTEEHLGRRVSPHLFRDCAATDVALHDSSHVGISKSVLGHATLASSQTHYNQATSFAAMRRYQKVLDDFMDEGE</sequence>
<dbReference type="InterPro" id="IPR011010">
    <property type="entry name" value="DNA_brk_join_enz"/>
</dbReference>
<evidence type="ECO:0000313" key="4">
    <source>
        <dbReference type="Proteomes" id="UP000477849"/>
    </source>
</evidence>
<dbReference type="InterPro" id="IPR002104">
    <property type="entry name" value="Integrase_catalytic"/>
</dbReference>
<gene>
    <name evidence="3" type="ORF">G6N76_02140</name>
</gene>
<keyword evidence="4" id="KW-1185">Reference proteome</keyword>
<reference evidence="3 4" key="1">
    <citation type="submission" date="2020-02" db="EMBL/GenBank/DDBJ databases">
        <title>Genome sequence of the type strain CCBAU10050 of Rhizobium daejeonense.</title>
        <authorList>
            <person name="Gao J."/>
            <person name="Sun J."/>
        </authorList>
    </citation>
    <scope>NUCLEOTIDE SEQUENCE [LARGE SCALE GENOMIC DNA]</scope>
    <source>
        <strain evidence="3 4">CCBAU10050</strain>
    </source>
</reference>
<dbReference type="Proteomes" id="UP000477849">
    <property type="component" value="Unassembled WGS sequence"/>
</dbReference>
<evidence type="ECO:0000313" key="3">
    <source>
        <dbReference type="EMBL" id="NGO62459.1"/>
    </source>
</evidence>
<dbReference type="EMBL" id="JAAKZH010000001">
    <property type="protein sequence ID" value="NGO62459.1"/>
    <property type="molecule type" value="Genomic_DNA"/>
</dbReference>
<dbReference type="GO" id="GO:0015074">
    <property type="term" value="P:DNA integration"/>
    <property type="evidence" value="ECO:0007669"/>
    <property type="project" value="InterPro"/>
</dbReference>
<dbReference type="AlphaFoldDB" id="A0A6M1RTP4"/>
<accession>A0A6M1RTP4</accession>
<dbReference type="RefSeq" id="WP_163900411.1">
    <property type="nucleotide sequence ID" value="NZ_CP048427.1"/>
</dbReference>
<organism evidence="3 4">
    <name type="scientific">Rhizobium daejeonense</name>
    <dbReference type="NCBI Taxonomy" id="240521"/>
    <lineage>
        <taxon>Bacteria</taxon>
        <taxon>Pseudomonadati</taxon>
        <taxon>Pseudomonadota</taxon>
        <taxon>Alphaproteobacteria</taxon>
        <taxon>Hyphomicrobiales</taxon>
        <taxon>Rhizobiaceae</taxon>
        <taxon>Rhizobium/Agrobacterium group</taxon>
        <taxon>Rhizobium</taxon>
    </lineage>
</organism>
<evidence type="ECO:0000259" key="2">
    <source>
        <dbReference type="PROSITE" id="PS51898"/>
    </source>
</evidence>
<keyword evidence="1" id="KW-0233">DNA recombination</keyword>
<dbReference type="PROSITE" id="PS51898">
    <property type="entry name" value="TYR_RECOMBINASE"/>
    <property type="match status" value="1"/>
</dbReference>
<dbReference type="InterPro" id="IPR013762">
    <property type="entry name" value="Integrase-like_cat_sf"/>
</dbReference>
<comment type="caution">
    <text evidence="3">The sequence shown here is derived from an EMBL/GenBank/DDBJ whole genome shotgun (WGS) entry which is preliminary data.</text>
</comment>
<dbReference type="Gene3D" id="1.10.443.10">
    <property type="entry name" value="Intergrase catalytic core"/>
    <property type="match status" value="1"/>
</dbReference>
<dbReference type="SUPFAM" id="SSF56349">
    <property type="entry name" value="DNA breaking-rejoining enzymes"/>
    <property type="match status" value="1"/>
</dbReference>
<name>A0A6M1RTP4_9HYPH</name>